<dbReference type="AlphaFoldDB" id="A0A427AHJ6"/>
<sequence length="211" mass="23570">MEASGRPGGPEALSGTEVRADAARLSPMQHIVVAIRQGQMLFEISLSLSLSFRGPGNRDVELRRRRCGIRVPYVGLPSRINMLSGSHSEKGPRNGGRDGCGRTHLYLNVYDLTPINKYLYWFGLGIFHSGIEGAPSSRRNLGIWITRSVWLGTTDMSRSEFRILIEDFAGKYHGDTYNLIIKNCNHFTDELCMHLTGKPIPGWVNRLARLG</sequence>
<dbReference type="GO" id="GO:0101005">
    <property type="term" value="F:deubiquitinase activity"/>
    <property type="evidence" value="ECO:0007669"/>
    <property type="project" value="TreeGrafter"/>
</dbReference>
<evidence type="ECO:0000259" key="4">
    <source>
        <dbReference type="PROSITE" id="PS51858"/>
    </source>
</evidence>
<evidence type="ECO:0000256" key="2">
    <source>
        <dbReference type="ARBA" id="ARBA00022670"/>
    </source>
</evidence>
<name>A0A427AHJ6_ENSVE</name>
<dbReference type="GO" id="GO:0016579">
    <property type="term" value="P:protein deubiquitination"/>
    <property type="evidence" value="ECO:0007669"/>
    <property type="project" value="TreeGrafter"/>
</dbReference>
<dbReference type="PANTHER" id="PTHR12378">
    <property type="entry name" value="DESUMOYLATING ISOPEPTIDASE"/>
    <property type="match status" value="1"/>
</dbReference>
<dbReference type="GO" id="GO:0006508">
    <property type="term" value="P:proteolysis"/>
    <property type="evidence" value="ECO:0007669"/>
    <property type="project" value="UniProtKB-KW"/>
</dbReference>
<comment type="similarity">
    <text evidence="1">Belongs to the DeSI family.</text>
</comment>
<dbReference type="InterPro" id="IPR008580">
    <property type="entry name" value="PPPDE_dom"/>
</dbReference>
<reference evidence="5 6" key="1">
    <citation type="journal article" date="2014" name="Agronomy (Basel)">
        <title>A Draft Genome Sequence for Ensete ventricosum, the Drought-Tolerant Tree Against Hunger.</title>
        <authorList>
            <person name="Harrison J."/>
            <person name="Moore K.A."/>
            <person name="Paszkiewicz K."/>
            <person name="Jones T."/>
            <person name="Grant M."/>
            <person name="Ambacheew D."/>
            <person name="Muzemil S."/>
            <person name="Studholme D.J."/>
        </authorList>
    </citation>
    <scope>NUCLEOTIDE SEQUENCE [LARGE SCALE GENOMIC DNA]</scope>
</reference>
<comment type="caution">
    <text evidence="5">The sequence shown here is derived from an EMBL/GenBank/DDBJ whole genome shotgun (WGS) entry which is preliminary data.</text>
</comment>
<protein>
    <recommendedName>
        <fullName evidence="4">PPPDE domain-containing protein</fullName>
    </recommendedName>
</protein>
<evidence type="ECO:0000313" key="6">
    <source>
        <dbReference type="Proteomes" id="UP000287651"/>
    </source>
</evidence>
<evidence type="ECO:0000313" key="5">
    <source>
        <dbReference type="EMBL" id="RRT75727.1"/>
    </source>
</evidence>
<keyword evidence="3" id="KW-0378">Hydrolase</keyword>
<proteinExistence type="inferred from homology"/>
<dbReference type="Gene3D" id="3.90.1720.30">
    <property type="entry name" value="PPPDE domains"/>
    <property type="match status" value="1"/>
</dbReference>
<dbReference type="InterPro" id="IPR042266">
    <property type="entry name" value="PPPDE_sf"/>
</dbReference>
<accession>A0A427AHJ6</accession>
<dbReference type="SMART" id="SM01179">
    <property type="entry name" value="DUF862"/>
    <property type="match status" value="1"/>
</dbReference>
<evidence type="ECO:0000256" key="3">
    <source>
        <dbReference type="ARBA" id="ARBA00022801"/>
    </source>
</evidence>
<feature type="domain" description="PPPDE" evidence="4">
    <location>
        <begin position="103"/>
        <end position="211"/>
    </location>
</feature>
<dbReference type="PANTHER" id="PTHR12378:SF10">
    <property type="entry name" value="OS04G0548000 PROTEIN"/>
    <property type="match status" value="1"/>
</dbReference>
<dbReference type="Pfam" id="PF05903">
    <property type="entry name" value="Peptidase_C97"/>
    <property type="match status" value="1"/>
</dbReference>
<dbReference type="PROSITE" id="PS51858">
    <property type="entry name" value="PPPDE"/>
    <property type="match status" value="1"/>
</dbReference>
<dbReference type="Proteomes" id="UP000287651">
    <property type="component" value="Unassembled WGS sequence"/>
</dbReference>
<gene>
    <name evidence="5" type="ORF">B296_00019742</name>
</gene>
<keyword evidence="2" id="KW-0645">Protease</keyword>
<organism evidence="5 6">
    <name type="scientific">Ensete ventricosum</name>
    <name type="common">Abyssinian banana</name>
    <name type="synonym">Musa ensete</name>
    <dbReference type="NCBI Taxonomy" id="4639"/>
    <lineage>
        <taxon>Eukaryota</taxon>
        <taxon>Viridiplantae</taxon>
        <taxon>Streptophyta</taxon>
        <taxon>Embryophyta</taxon>
        <taxon>Tracheophyta</taxon>
        <taxon>Spermatophyta</taxon>
        <taxon>Magnoliopsida</taxon>
        <taxon>Liliopsida</taxon>
        <taxon>Zingiberales</taxon>
        <taxon>Musaceae</taxon>
        <taxon>Ensete</taxon>
    </lineage>
</organism>
<evidence type="ECO:0000256" key="1">
    <source>
        <dbReference type="ARBA" id="ARBA00008140"/>
    </source>
</evidence>
<dbReference type="EMBL" id="AMZH03002395">
    <property type="protein sequence ID" value="RRT75727.1"/>
    <property type="molecule type" value="Genomic_DNA"/>
</dbReference>